<accession>A0A2G2V8L8</accession>
<dbReference type="EMBL" id="MLFT02000127">
    <property type="protein sequence ID" value="PHT29323.1"/>
    <property type="molecule type" value="Genomic_DNA"/>
</dbReference>
<reference evidence="3" key="2">
    <citation type="journal article" date="2017" name="J. Anim. Genet.">
        <title>Multiple reference genome sequences of hot pepper reveal the massive evolution of plant disease resistance genes by retroduplication.</title>
        <authorList>
            <person name="Kim S."/>
            <person name="Park J."/>
            <person name="Yeom S.-I."/>
            <person name="Kim Y.-M."/>
            <person name="Seo E."/>
            <person name="Kim K.-T."/>
            <person name="Kim M.-S."/>
            <person name="Lee J.M."/>
            <person name="Cheong K."/>
            <person name="Shin H.-S."/>
            <person name="Kim S.-B."/>
            <person name="Han K."/>
            <person name="Lee J."/>
            <person name="Park M."/>
            <person name="Lee H.-A."/>
            <person name="Lee H.-Y."/>
            <person name="Lee Y."/>
            <person name="Oh S."/>
            <person name="Lee J.H."/>
            <person name="Choi E."/>
            <person name="Choi E."/>
            <person name="Lee S.E."/>
            <person name="Jeon J."/>
            <person name="Kim H."/>
            <person name="Choi G."/>
            <person name="Song H."/>
            <person name="Lee J."/>
            <person name="Lee S.-C."/>
            <person name="Kwon J.-K."/>
            <person name="Lee H.-Y."/>
            <person name="Koo N."/>
            <person name="Hong Y."/>
            <person name="Kim R.W."/>
            <person name="Kang W.-H."/>
            <person name="Huh J.H."/>
            <person name="Kang B.-C."/>
            <person name="Yang T.-J."/>
            <person name="Lee Y.-H."/>
            <person name="Bennetzen J.L."/>
            <person name="Choi D."/>
        </authorList>
    </citation>
    <scope>NUCLEOTIDE SEQUENCE [LARGE SCALE GENOMIC DNA]</scope>
    <source>
        <strain evidence="3">cv. PBC81</strain>
    </source>
</reference>
<dbReference type="Proteomes" id="UP000224567">
    <property type="component" value="Unassembled WGS sequence"/>
</dbReference>
<name>A0A2G2V8L8_CAPBA</name>
<feature type="compositionally biased region" description="Polar residues" evidence="1">
    <location>
        <begin position="85"/>
        <end position="94"/>
    </location>
</feature>
<dbReference type="AlphaFoldDB" id="A0A2G2V8L8"/>
<organism evidence="2 3">
    <name type="scientific">Capsicum baccatum</name>
    <name type="common">Peruvian pepper</name>
    <dbReference type="NCBI Taxonomy" id="33114"/>
    <lineage>
        <taxon>Eukaryota</taxon>
        <taxon>Viridiplantae</taxon>
        <taxon>Streptophyta</taxon>
        <taxon>Embryophyta</taxon>
        <taxon>Tracheophyta</taxon>
        <taxon>Spermatophyta</taxon>
        <taxon>Magnoliopsida</taxon>
        <taxon>eudicotyledons</taxon>
        <taxon>Gunneridae</taxon>
        <taxon>Pentapetalae</taxon>
        <taxon>asterids</taxon>
        <taxon>lamiids</taxon>
        <taxon>Solanales</taxon>
        <taxon>Solanaceae</taxon>
        <taxon>Solanoideae</taxon>
        <taxon>Capsiceae</taxon>
        <taxon>Capsicum</taxon>
    </lineage>
</organism>
<evidence type="ECO:0000313" key="3">
    <source>
        <dbReference type="Proteomes" id="UP000224567"/>
    </source>
</evidence>
<proteinExistence type="predicted"/>
<evidence type="ECO:0000256" key="1">
    <source>
        <dbReference type="SAM" id="MobiDB-lite"/>
    </source>
</evidence>
<keyword evidence="3" id="KW-1185">Reference proteome</keyword>
<feature type="compositionally biased region" description="Basic and acidic residues" evidence="1">
    <location>
        <begin position="97"/>
        <end position="113"/>
    </location>
</feature>
<protein>
    <submittedName>
        <fullName evidence="2">Uncharacterized protein</fullName>
    </submittedName>
</protein>
<comment type="caution">
    <text evidence="2">The sequence shown here is derived from an EMBL/GenBank/DDBJ whole genome shotgun (WGS) entry which is preliminary data.</text>
</comment>
<evidence type="ECO:0000313" key="2">
    <source>
        <dbReference type="EMBL" id="PHT29323.1"/>
    </source>
</evidence>
<dbReference type="OrthoDB" id="1227250at2759"/>
<sequence>MTNVHLMEILYRSLNSVTKPVVDNAAGGSFMDLIFIQASDMLDSMTKKSRAWHTRDSEVASSTVSIGMTAEQRQRQEKRGFRGNAQGNQGQNYYDKSGNKDRDQGSWKNKTDRSGLYIPPGSHEVAASSLGKMSMEDMMAKLLKRVEMEQQLSQLSAAFNQRKAGILPNNTVQNPRNNGSCMDITTRSDCDDSVEAENQNESLHEKNIPLPPLPFPHRLKKKADDTPEKPLFAVLLKVEHEDVEDYEETICALTGLGSYSHAPKQLDLDLRNPPLPTAKTSIAEPLVLESKELSSHLRYAFLGIGNILQVSIAADLGE</sequence>
<gene>
    <name evidence="2" type="ORF">CQW23_31082</name>
</gene>
<reference evidence="2 3" key="1">
    <citation type="journal article" date="2017" name="Genome Biol.">
        <title>New reference genome sequences of hot pepper reveal the massive evolution of plant disease-resistance genes by retroduplication.</title>
        <authorList>
            <person name="Kim S."/>
            <person name="Park J."/>
            <person name="Yeom S.I."/>
            <person name="Kim Y.M."/>
            <person name="Seo E."/>
            <person name="Kim K.T."/>
            <person name="Kim M.S."/>
            <person name="Lee J.M."/>
            <person name="Cheong K."/>
            <person name="Shin H.S."/>
            <person name="Kim S.B."/>
            <person name="Han K."/>
            <person name="Lee J."/>
            <person name="Park M."/>
            <person name="Lee H.A."/>
            <person name="Lee H.Y."/>
            <person name="Lee Y."/>
            <person name="Oh S."/>
            <person name="Lee J.H."/>
            <person name="Choi E."/>
            <person name="Choi E."/>
            <person name="Lee S.E."/>
            <person name="Jeon J."/>
            <person name="Kim H."/>
            <person name="Choi G."/>
            <person name="Song H."/>
            <person name="Lee J."/>
            <person name="Lee S.C."/>
            <person name="Kwon J.K."/>
            <person name="Lee H.Y."/>
            <person name="Koo N."/>
            <person name="Hong Y."/>
            <person name="Kim R.W."/>
            <person name="Kang W.H."/>
            <person name="Huh J.H."/>
            <person name="Kang B.C."/>
            <person name="Yang T.J."/>
            <person name="Lee Y.H."/>
            <person name="Bennetzen J.L."/>
            <person name="Choi D."/>
        </authorList>
    </citation>
    <scope>NUCLEOTIDE SEQUENCE [LARGE SCALE GENOMIC DNA]</scope>
    <source>
        <strain evidence="3">cv. PBC81</strain>
    </source>
</reference>
<feature type="region of interest" description="Disordered" evidence="1">
    <location>
        <begin position="50"/>
        <end position="120"/>
    </location>
</feature>